<evidence type="ECO:0000313" key="3">
    <source>
        <dbReference type="Proteomes" id="UP001218188"/>
    </source>
</evidence>
<feature type="signal peptide" evidence="1">
    <location>
        <begin position="1"/>
        <end position="26"/>
    </location>
</feature>
<keyword evidence="3" id="KW-1185">Reference proteome</keyword>
<evidence type="ECO:0000256" key="1">
    <source>
        <dbReference type="SAM" id="SignalP"/>
    </source>
</evidence>
<dbReference type="Proteomes" id="UP001218188">
    <property type="component" value="Unassembled WGS sequence"/>
</dbReference>
<dbReference type="EMBL" id="JARJCM010000299">
    <property type="protein sequence ID" value="KAJ7019283.1"/>
    <property type="molecule type" value="Genomic_DNA"/>
</dbReference>
<organism evidence="2 3">
    <name type="scientific">Mycena alexandri</name>
    <dbReference type="NCBI Taxonomy" id="1745969"/>
    <lineage>
        <taxon>Eukaryota</taxon>
        <taxon>Fungi</taxon>
        <taxon>Dikarya</taxon>
        <taxon>Basidiomycota</taxon>
        <taxon>Agaricomycotina</taxon>
        <taxon>Agaricomycetes</taxon>
        <taxon>Agaricomycetidae</taxon>
        <taxon>Agaricales</taxon>
        <taxon>Marasmiineae</taxon>
        <taxon>Mycenaceae</taxon>
        <taxon>Mycena</taxon>
    </lineage>
</organism>
<keyword evidence="1" id="KW-0732">Signal</keyword>
<evidence type="ECO:0000313" key="2">
    <source>
        <dbReference type="EMBL" id="KAJ7019283.1"/>
    </source>
</evidence>
<protein>
    <submittedName>
        <fullName evidence="2">Uncharacterized protein</fullName>
    </submittedName>
</protein>
<accession>A0AAD6WM31</accession>
<dbReference type="AlphaFoldDB" id="A0AAD6WM31"/>
<proteinExistence type="predicted"/>
<feature type="chain" id="PRO_5042138728" evidence="1">
    <location>
        <begin position="27"/>
        <end position="364"/>
    </location>
</feature>
<comment type="caution">
    <text evidence="2">The sequence shown here is derived from an EMBL/GenBank/DDBJ whole genome shotgun (WGS) entry which is preliminary data.</text>
</comment>
<gene>
    <name evidence="2" type="ORF">C8F04DRAFT_1404362</name>
</gene>
<name>A0AAD6WM31_9AGAR</name>
<sequence>MSLKLTGSAALLGLIVCLSLISVCYASPPWTPDDFDWSSLPVAPREQWVGRYLNLTEHPLPNHPKIALLMEVGEPGKIDGYDVLLLPFAIGLAWQAVNFVVGVGSTATAIQGCATSDGSAGSIAGCVFGIAGTLLSIGSAFKAASTAGWFAKANNGFGGSGIENIALDVFTKRAQDLHQEHHDDLMRRVLGGFSPESVEFLGYAPEAHRLARRSEGHLHPHAPVFRFMHPRHGLMDIVSREHVNSTRFTVSYAAPHTRIGRRQSFQHETLSSDLFEARFDGGTEGDDPGADFNAASGYQQVESAISCVGDGTWRAGQVLSAQMYDRSLDTTFAFASMGIIADDSADGALQSFTPQGMPLPYASC</sequence>
<reference evidence="2" key="1">
    <citation type="submission" date="2023-03" db="EMBL/GenBank/DDBJ databases">
        <title>Massive genome expansion in bonnet fungi (Mycena s.s.) driven by repeated elements and novel gene families across ecological guilds.</title>
        <authorList>
            <consortium name="Lawrence Berkeley National Laboratory"/>
            <person name="Harder C.B."/>
            <person name="Miyauchi S."/>
            <person name="Viragh M."/>
            <person name="Kuo A."/>
            <person name="Thoen E."/>
            <person name="Andreopoulos B."/>
            <person name="Lu D."/>
            <person name="Skrede I."/>
            <person name="Drula E."/>
            <person name="Henrissat B."/>
            <person name="Morin E."/>
            <person name="Kohler A."/>
            <person name="Barry K."/>
            <person name="LaButti K."/>
            <person name="Morin E."/>
            <person name="Salamov A."/>
            <person name="Lipzen A."/>
            <person name="Mereny Z."/>
            <person name="Hegedus B."/>
            <person name="Baldrian P."/>
            <person name="Stursova M."/>
            <person name="Weitz H."/>
            <person name="Taylor A."/>
            <person name="Grigoriev I.V."/>
            <person name="Nagy L.G."/>
            <person name="Martin F."/>
            <person name="Kauserud H."/>
        </authorList>
    </citation>
    <scope>NUCLEOTIDE SEQUENCE</scope>
    <source>
        <strain evidence="2">CBHHK200</strain>
    </source>
</reference>